<accession>W4VA04</accession>
<protein>
    <submittedName>
        <fullName evidence="5">Xylulose kinase</fullName>
    </submittedName>
</protein>
<evidence type="ECO:0000313" key="6">
    <source>
        <dbReference type="Proteomes" id="UP000019109"/>
    </source>
</evidence>
<evidence type="ECO:0000313" key="5">
    <source>
        <dbReference type="EMBL" id="GAE90255.1"/>
    </source>
</evidence>
<dbReference type="STRING" id="1294263.JCM21531_3849"/>
<dbReference type="Pfam" id="PF00370">
    <property type="entry name" value="FGGY_N"/>
    <property type="match status" value="1"/>
</dbReference>
<sequence>MSYLLGVDIGTSGTKTVLYDELGNTVASSLEEYPLYQPILWAEQEPEDWWRATCLSIKHVISKRGIDASSIKGIGLSGQMHGAVLLDKDGKVLRKAIIWCDQRSFAECEQITSIIGKERLVEITANCTDGIYSIKGYVG</sequence>
<evidence type="ECO:0000256" key="3">
    <source>
        <dbReference type="ARBA" id="ARBA00022777"/>
    </source>
</evidence>
<dbReference type="Gene3D" id="3.30.420.40">
    <property type="match status" value="1"/>
</dbReference>
<organism evidence="5 6">
    <name type="scientific">Acetivibrio straminisolvens JCM 21531</name>
    <dbReference type="NCBI Taxonomy" id="1294263"/>
    <lineage>
        <taxon>Bacteria</taxon>
        <taxon>Bacillati</taxon>
        <taxon>Bacillota</taxon>
        <taxon>Clostridia</taxon>
        <taxon>Eubacteriales</taxon>
        <taxon>Oscillospiraceae</taxon>
        <taxon>Acetivibrio</taxon>
    </lineage>
</organism>
<dbReference type="GO" id="GO:0005975">
    <property type="term" value="P:carbohydrate metabolic process"/>
    <property type="evidence" value="ECO:0007669"/>
    <property type="project" value="InterPro"/>
</dbReference>
<comment type="similarity">
    <text evidence="1">Belongs to the FGGY kinase family.</text>
</comment>
<reference evidence="5" key="1">
    <citation type="journal article" date="2014" name="Genome Announc.">
        <title>Draft Genome Sequence of Clostridium straminisolvens Strain JCM 21531T, Isolated from a Cellulose-Degrading Bacterial Community.</title>
        <authorList>
            <person name="Yuki M."/>
            <person name="Oshima K."/>
            <person name="Suda W."/>
            <person name="Sakamoto M."/>
            <person name="Kitamura K."/>
            <person name="Iida T."/>
            <person name="Hattori M."/>
            <person name="Ohkuma M."/>
        </authorList>
    </citation>
    <scope>NUCLEOTIDE SEQUENCE [LARGE SCALE GENOMIC DNA]</scope>
    <source>
        <strain evidence="5">JCM 21531</strain>
    </source>
</reference>
<proteinExistence type="inferred from homology"/>
<dbReference type="InterPro" id="IPR043129">
    <property type="entry name" value="ATPase_NBD"/>
</dbReference>
<gene>
    <name evidence="5" type="ORF">JCM21531_3849</name>
</gene>
<dbReference type="PANTHER" id="PTHR43095:SF5">
    <property type="entry name" value="XYLULOSE KINASE"/>
    <property type="match status" value="1"/>
</dbReference>
<evidence type="ECO:0000259" key="4">
    <source>
        <dbReference type="Pfam" id="PF00370"/>
    </source>
</evidence>
<dbReference type="AlphaFoldDB" id="W4VA04"/>
<keyword evidence="2" id="KW-0808">Transferase</keyword>
<dbReference type="InterPro" id="IPR018484">
    <property type="entry name" value="FGGY_N"/>
</dbReference>
<name>W4VA04_9FIRM</name>
<keyword evidence="3 5" id="KW-0418">Kinase</keyword>
<dbReference type="GO" id="GO:0016301">
    <property type="term" value="F:kinase activity"/>
    <property type="evidence" value="ECO:0007669"/>
    <property type="project" value="UniProtKB-KW"/>
</dbReference>
<dbReference type="SUPFAM" id="SSF53067">
    <property type="entry name" value="Actin-like ATPase domain"/>
    <property type="match status" value="1"/>
</dbReference>
<dbReference type="PANTHER" id="PTHR43095">
    <property type="entry name" value="SUGAR KINASE"/>
    <property type="match status" value="1"/>
</dbReference>
<keyword evidence="6" id="KW-1185">Reference proteome</keyword>
<evidence type="ECO:0000256" key="2">
    <source>
        <dbReference type="ARBA" id="ARBA00022679"/>
    </source>
</evidence>
<dbReference type="Proteomes" id="UP000019109">
    <property type="component" value="Unassembled WGS sequence"/>
</dbReference>
<feature type="domain" description="Carbohydrate kinase FGGY N-terminal" evidence="4">
    <location>
        <begin position="3"/>
        <end position="132"/>
    </location>
</feature>
<evidence type="ECO:0000256" key="1">
    <source>
        <dbReference type="ARBA" id="ARBA00009156"/>
    </source>
</evidence>
<comment type="caution">
    <text evidence="5">The sequence shown here is derived from an EMBL/GenBank/DDBJ whole genome shotgun (WGS) entry which is preliminary data.</text>
</comment>
<dbReference type="InterPro" id="IPR050406">
    <property type="entry name" value="FGGY_Carb_Kinase"/>
</dbReference>
<dbReference type="EMBL" id="BAVR01000061">
    <property type="protein sequence ID" value="GAE90255.1"/>
    <property type="molecule type" value="Genomic_DNA"/>
</dbReference>